<dbReference type="GO" id="GO:0043565">
    <property type="term" value="F:sequence-specific DNA binding"/>
    <property type="evidence" value="ECO:0007669"/>
    <property type="project" value="InterPro"/>
</dbReference>
<dbReference type="Pfam" id="PF07495">
    <property type="entry name" value="Y_Y_Y"/>
    <property type="match status" value="1"/>
</dbReference>
<reference evidence="12 13" key="1">
    <citation type="submission" date="2018-08" db="EMBL/GenBank/DDBJ databases">
        <title>A genome reference for cultivated species of the human gut microbiota.</title>
        <authorList>
            <person name="Zou Y."/>
            <person name="Xue W."/>
            <person name="Luo G."/>
        </authorList>
    </citation>
    <scope>NUCLEOTIDE SEQUENCE [LARGE SCALE GENOMIC DNA]</scope>
    <source>
        <strain evidence="12 13">AF20-9LB</strain>
    </source>
</reference>
<sequence>MYRLWFTFIITLFSCFHSMTATTHDKPFFFQHLTMEDGLSNNHVSAIFQSKDGILWLGTQKGLNCYDGHNFRLYKKRDSSTANSIRGNGIKKILQDRDNNIWVQHEKGTDEINYITRNVRHGWAHDSIGKSVIDICTDYNQQLLILCDQEVWQYIKPSRSYKRLFTAPENYSLFSLIKDKQGGYYIGTRQYEVLRCDSNWNITSRIQSALKQKGPANKGLVFPLCIDSENRLWYGIKNQSIERYTPQTKSITKYSLSNTSFINPDVRDMIEMDKDYMLIATFNGLFRLDKETLNPSHVLSPQTEEEGTLNHFSIYSLYKDKQNILWVGTNAGGVNFCHPYNQRFKTIHPNLFLGRMGMIRKDQENNIWVATEGGGLFSYNQQTGYQENYLVHGKEKSTYYANILKSLFIDGDSIWCGNQKGEIFIFSIKKKKFSFYTRLGDSNILAIFKDSKQHIWIGTKQEIIQLAKNADGKYVKQSTSSLIPIEDVCVIEELPNEIILFGSKTKGIYIYHTSTNQWQHLDNRFFKLPEDTNISITSFCKTKDNQIWVTTENQGLFLLDTDFQIKEHLFHSGNNYLEDLYHVAEGKENQLWLMTNKSILLYDTNTRLIRSFDSHNGLNLKDFSAYSCWMDINRQLWFSGNRGIAMLDTENFPLNTSRSPIIFTDLLVNNRVQHPLAPESVLKQNFNETRTLSLNYNQTNIAISYTCSNFIYPDNNTFFYKMDGVDEEWIDANNRKTVYYSNLRPGHYRFHIKAFNNDNMFCGEKEIEIIVLPPFWIRWWAFLMYAVIIYLLIHRYVIYRQRKQRLEHELHLKQIEQQKAEELNHELQLFFTQVAHEFRTPLSLILNPLDEIQDKIIHIAGVQEALKLIRRNAQRLLALVNDLMDLRKIESGTDKLNLSNFDFNDFTKEVYYTFQGIAGQRHLKFLLNLPNTPIMATFDREAMEKVLFNLLSNAFKFTPEGGEVHLSVTTEKTVESKSILIEIKDTGIGISPEDVEKIFRPFALSRKDLHGNISGSGVGLSITRTIIEHHKGTIQIQNNPPHGTCIHIELPWVFNPQYTISPTIIDEEDVRKEDIGQFPLKVNLLEKTILLVDDNPEILNYLKKELGKSFNILTATNGKEALGMLQQQNISLVVSDVMMPEIDGIELCKRIKTDHNLSHLPIILLTAKAMNLYIEEGFQAGADDYIVKPFKVSTLKIRIKNILNRQEKMKKIYGKQLSLKSAGIEVESIDKAFVDKYIAIVKENISNPDFNIDQLCKELAISRANLYRKVKAITTLSPAEMIRNIRLECASELLRNSQLTATEIAIQVGFGSYSHFSDFFKSIYGISPKKYKEQYGKS</sequence>
<dbReference type="Gene3D" id="1.10.287.130">
    <property type="match status" value="1"/>
</dbReference>
<dbReference type="InterPro" id="IPR036890">
    <property type="entry name" value="HATPase_C_sf"/>
</dbReference>
<dbReference type="InterPro" id="IPR003661">
    <property type="entry name" value="HisK_dim/P_dom"/>
</dbReference>
<evidence type="ECO:0000256" key="10">
    <source>
        <dbReference type="ARBA" id="ARBA00023163"/>
    </source>
</evidence>
<dbReference type="Pfam" id="PF12833">
    <property type="entry name" value="HTH_18"/>
    <property type="match status" value="1"/>
</dbReference>
<dbReference type="Gene3D" id="2.60.40.10">
    <property type="entry name" value="Immunoglobulins"/>
    <property type="match status" value="1"/>
</dbReference>
<comment type="catalytic activity">
    <reaction evidence="1">
        <text>ATP + protein L-histidine = ADP + protein N-phospho-L-histidine.</text>
        <dbReference type="EC" id="2.7.13.3"/>
    </reaction>
</comment>
<proteinExistence type="predicted"/>
<dbReference type="SMART" id="SM00388">
    <property type="entry name" value="HisKA"/>
    <property type="match status" value="1"/>
</dbReference>
<dbReference type="Gene3D" id="1.10.10.60">
    <property type="entry name" value="Homeodomain-like"/>
    <property type="match status" value="1"/>
</dbReference>
<evidence type="ECO:0000256" key="4">
    <source>
        <dbReference type="ARBA" id="ARBA00022679"/>
    </source>
</evidence>
<dbReference type="PRINTS" id="PR00344">
    <property type="entry name" value="BCTRLSENSOR"/>
</dbReference>
<dbReference type="PROSITE" id="PS01124">
    <property type="entry name" value="HTH_ARAC_FAMILY_2"/>
    <property type="match status" value="1"/>
</dbReference>
<evidence type="ECO:0000256" key="3">
    <source>
        <dbReference type="ARBA" id="ARBA00022553"/>
    </source>
</evidence>
<dbReference type="SUPFAM" id="SSF47384">
    <property type="entry name" value="Homodimeric domain of signal transducing histidine kinase"/>
    <property type="match status" value="1"/>
</dbReference>
<dbReference type="InterPro" id="IPR003594">
    <property type="entry name" value="HATPase_dom"/>
</dbReference>
<dbReference type="FunFam" id="3.30.565.10:FF:000037">
    <property type="entry name" value="Hybrid sensor histidine kinase/response regulator"/>
    <property type="match status" value="1"/>
</dbReference>
<evidence type="ECO:0000313" key="12">
    <source>
        <dbReference type="EMBL" id="RGS87413.1"/>
    </source>
</evidence>
<keyword evidence="6 12" id="KW-0418">Kinase</keyword>
<accession>A0A395W5G7</accession>
<dbReference type="PANTHER" id="PTHR43547">
    <property type="entry name" value="TWO-COMPONENT HISTIDINE KINASE"/>
    <property type="match status" value="1"/>
</dbReference>
<keyword evidence="4" id="KW-0808">Transferase</keyword>
<dbReference type="InterPro" id="IPR011110">
    <property type="entry name" value="Reg_prop"/>
</dbReference>
<dbReference type="Pfam" id="PF02518">
    <property type="entry name" value="HATPase_c"/>
    <property type="match status" value="1"/>
</dbReference>
<dbReference type="Pfam" id="PF07494">
    <property type="entry name" value="Reg_prop"/>
    <property type="match status" value="3"/>
</dbReference>
<name>A0A395W5G7_BACOV</name>
<dbReference type="InterPro" id="IPR013783">
    <property type="entry name" value="Ig-like_fold"/>
</dbReference>
<dbReference type="InterPro" id="IPR011047">
    <property type="entry name" value="Quinoprotein_ADH-like_sf"/>
</dbReference>
<dbReference type="SUPFAM" id="SSF55874">
    <property type="entry name" value="ATPase domain of HSP90 chaperone/DNA topoisomerase II/histidine kinase"/>
    <property type="match status" value="1"/>
</dbReference>
<dbReference type="PROSITE" id="PS50110">
    <property type="entry name" value="RESPONSE_REGULATORY"/>
    <property type="match status" value="1"/>
</dbReference>
<dbReference type="KEGG" id="boa:Bovatus_03162"/>
<dbReference type="Pfam" id="PF00512">
    <property type="entry name" value="HisKA"/>
    <property type="match status" value="1"/>
</dbReference>
<protein>
    <recommendedName>
        <fullName evidence="2">histidine kinase</fullName>
        <ecNumber evidence="2">2.7.13.3</ecNumber>
    </recommendedName>
</protein>
<dbReference type="InterPro" id="IPR005467">
    <property type="entry name" value="His_kinase_dom"/>
</dbReference>
<dbReference type="Gene3D" id="2.130.10.10">
    <property type="entry name" value="YVTN repeat-like/Quinoprotein amine dehydrogenase"/>
    <property type="match status" value="2"/>
</dbReference>
<dbReference type="CDD" id="cd00082">
    <property type="entry name" value="HisKA"/>
    <property type="match status" value="1"/>
</dbReference>
<keyword evidence="8" id="KW-0902">Two-component regulatory system</keyword>
<dbReference type="PROSITE" id="PS51257">
    <property type="entry name" value="PROKAR_LIPOPROTEIN"/>
    <property type="match status" value="1"/>
</dbReference>
<feature type="modified residue" description="4-aspartylphosphate" evidence="11">
    <location>
        <position position="1136"/>
    </location>
</feature>
<evidence type="ECO:0000256" key="8">
    <source>
        <dbReference type="ARBA" id="ARBA00023012"/>
    </source>
</evidence>
<dbReference type="InterPro" id="IPR009057">
    <property type="entry name" value="Homeodomain-like_sf"/>
</dbReference>
<dbReference type="GO" id="GO:0003700">
    <property type="term" value="F:DNA-binding transcription factor activity"/>
    <property type="evidence" value="ECO:0007669"/>
    <property type="project" value="InterPro"/>
</dbReference>
<dbReference type="SMART" id="SM00342">
    <property type="entry name" value="HTH_ARAC"/>
    <property type="match status" value="1"/>
</dbReference>
<evidence type="ECO:0000313" key="13">
    <source>
        <dbReference type="Proteomes" id="UP000266492"/>
    </source>
</evidence>
<dbReference type="InterPro" id="IPR011006">
    <property type="entry name" value="CheY-like_superfamily"/>
</dbReference>
<dbReference type="SUPFAM" id="SSF50998">
    <property type="entry name" value="Quinoprotein alcohol dehydrogenase-like"/>
    <property type="match status" value="1"/>
</dbReference>
<dbReference type="Proteomes" id="UP000266492">
    <property type="component" value="Unassembled WGS sequence"/>
</dbReference>
<dbReference type="InterPro" id="IPR004358">
    <property type="entry name" value="Sig_transdc_His_kin-like_C"/>
</dbReference>
<dbReference type="PROSITE" id="PS50109">
    <property type="entry name" value="HIS_KIN"/>
    <property type="match status" value="1"/>
</dbReference>
<evidence type="ECO:0000256" key="6">
    <source>
        <dbReference type="ARBA" id="ARBA00022777"/>
    </source>
</evidence>
<dbReference type="InterPro" id="IPR018060">
    <property type="entry name" value="HTH_AraC"/>
</dbReference>
<dbReference type="Gene3D" id="3.40.50.2300">
    <property type="match status" value="1"/>
</dbReference>
<keyword evidence="7" id="KW-0067">ATP-binding</keyword>
<gene>
    <name evidence="12" type="ORF">DWX70_02840</name>
</gene>
<dbReference type="SMART" id="SM00448">
    <property type="entry name" value="REC"/>
    <property type="match status" value="1"/>
</dbReference>
<dbReference type="InterPro" id="IPR011123">
    <property type="entry name" value="Y_Y_Y"/>
</dbReference>
<keyword evidence="10" id="KW-0804">Transcription</keyword>
<evidence type="ECO:0000256" key="9">
    <source>
        <dbReference type="ARBA" id="ARBA00023015"/>
    </source>
</evidence>
<evidence type="ECO:0000256" key="5">
    <source>
        <dbReference type="ARBA" id="ARBA00022741"/>
    </source>
</evidence>
<comment type="caution">
    <text evidence="12">The sequence shown here is derived from an EMBL/GenBank/DDBJ whole genome shotgun (WGS) entry which is preliminary data.</text>
</comment>
<dbReference type="InterPro" id="IPR015943">
    <property type="entry name" value="WD40/YVTN_repeat-like_dom_sf"/>
</dbReference>
<dbReference type="InterPro" id="IPR001789">
    <property type="entry name" value="Sig_transdc_resp-reg_receiver"/>
</dbReference>
<dbReference type="FunFam" id="2.60.40.10:FF:000791">
    <property type="entry name" value="Two-component system sensor histidine kinase/response regulator"/>
    <property type="match status" value="1"/>
</dbReference>
<evidence type="ECO:0000256" key="11">
    <source>
        <dbReference type="PROSITE-ProRule" id="PRU00169"/>
    </source>
</evidence>
<evidence type="ECO:0000256" key="7">
    <source>
        <dbReference type="ARBA" id="ARBA00022840"/>
    </source>
</evidence>
<dbReference type="CDD" id="cd17574">
    <property type="entry name" value="REC_OmpR"/>
    <property type="match status" value="1"/>
</dbReference>
<dbReference type="Pfam" id="PF00072">
    <property type="entry name" value="Response_reg"/>
    <property type="match status" value="1"/>
</dbReference>
<dbReference type="PANTHER" id="PTHR43547:SF2">
    <property type="entry name" value="HYBRID SIGNAL TRANSDUCTION HISTIDINE KINASE C"/>
    <property type="match status" value="1"/>
</dbReference>
<evidence type="ECO:0000256" key="2">
    <source>
        <dbReference type="ARBA" id="ARBA00012438"/>
    </source>
</evidence>
<dbReference type="Gene3D" id="3.30.565.10">
    <property type="entry name" value="Histidine kinase-like ATPase, C-terminal domain"/>
    <property type="match status" value="1"/>
</dbReference>
<dbReference type="EC" id="2.7.13.3" evidence="2"/>
<dbReference type="GO" id="GO:0000155">
    <property type="term" value="F:phosphorelay sensor kinase activity"/>
    <property type="evidence" value="ECO:0007669"/>
    <property type="project" value="InterPro"/>
</dbReference>
<dbReference type="SUPFAM" id="SSF63829">
    <property type="entry name" value="Calcium-dependent phosphotriesterase"/>
    <property type="match status" value="1"/>
</dbReference>
<keyword evidence="3 11" id="KW-0597">Phosphoprotein</keyword>
<dbReference type="SUPFAM" id="SSF46689">
    <property type="entry name" value="Homeodomain-like"/>
    <property type="match status" value="1"/>
</dbReference>
<keyword evidence="9" id="KW-0805">Transcription regulation</keyword>
<organism evidence="12 13">
    <name type="scientific">Bacteroides ovatus</name>
    <dbReference type="NCBI Taxonomy" id="28116"/>
    <lineage>
        <taxon>Bacteria</taxon>
        <taxon>Pseudomonadati</taxon>
        <taxon>Bacteroidota</taxon>
        <taxon>Bacteroidia</taxon>
        <taxon>Bacteroidales</taxon>
        <taxon>Bacteroidaceae</taxon>
        <taxon>Bacteroides</taxon>
    </lineage>
</organism>
<keyword evidence="5" id="KW-0547">Nucleotide-binding</keyword>
<dbReference type="SUPFAM" id="SSF52172">
    <property type="entry name" value="CheY-like"/>
    <property type="match status" value="1"/>
</dbReference>
<evidence type="ECO:0000256" key="1">
    <source>
        <dbReference type="ARBA" id="ARBA00000085"/>
    </source>
</evidence>
<dbReference type="SMART" id="SM00387">
    <property type="entry name" value="HATPase_c"/>
    <property type="match status" value="1"/>
</dbReference>
<dbReference type="GO" id="GO:0005524">
    <property type="term" value="F:ATP binding"/>
    <property type="evidence" value="ECO:0007669"/>
    <property type="project" value="UniProtKB-KW"/>
</dbReference>
<dbReference type="EMBL" id="QRVZ01000002">
    <property type="protein sequence ID" value="RGS87413.1"/>
    <property type="molecule type" value="Genomic_DNA"/>
</dbReference>
<dbReference type="InterPro" id="IPR036097">
    <property type="entry name" value="HisK_dim/P_sf"/>
</dbReference>